<name>A0A938WS79_9BACT</name>
<sequence length="41" mass="4410">IWKRYGIGNAGGGRFLVGRDGKILAINPDAAQVEAILEKEL</sequence>
<protein>
    <submittedName>
        <fullName evidence="1">TlpA family protein disulfide reductase</fullName>
    </submittedName>
</protein>
<gene>
    <name evidence="1" type="ORF">H6B30_15975</name>
</gene>
<feature type="non-terminal residue" evidence="1">
    <location>
        <position position="1"/>
    </location>
</feature>
<dbReference type="AlphaFoldDB" id="A0A938WS79"/>
<organism evidence="1 2">
    <name type="scientific">Marseilla massiliensis</name>
    <dbReference type="NCBI Taxonomy" id="1841864"/>
    <lineage>
        <taxon>Bacteria</taxon>
        <taxon>Pseudomonadati</taxon>
        <taxon>Bacteroidota</taxon>
        <taxon>Bacteroidia</taxon>
        <taxon>Bacteroidales</taxon>
        <taxon>Prevotellaceae</taxon>
        <taxon>Marseilla</taxon>
    </lineage>
</organism>
<reference evidence="1 2" key="1">
    <citation type="journal article" date="2021" name="Sci. Rep.">
        <title>The distribution of antibiotic resistance genes in chicken gut microbiota commensals.</title>
        <authorList>
            <person name="Juricova H."/>
            <person name="Matiasovicova J."/>
            <person name="Kubasova T."/>
            <person name="Cejkova D."/>
            <person name="Rychlik I."/>
        </authorList>
    </citation>
    <scope>NUCLEOTIDE SEQUENCE [LARGE SCALE GENOMIC DNA]</scope>
    <source>
        <strain evidence="1 2">An819</strain>
    </source>
</reference>
<evidence type="ECO:0000313" key="1">
    <source>
        <dbReference type="EMBL" id="MBM6663213.1"/>
    </source>
</evidence>
<keyword evidence="2" id="KW-1185">Reference proteome</keyword>
<evidence type="ECO:0000313" key="2">
    <source>
        <dbReference type="Proteomes" id="UP000764045"/>
    </source>
</evidence>
<dbReference type="EMBL" id="JACJJL010000078">
    <property type="protein sequence ID" value="MBM6663213.1"/>
    <property type="molecule type" value="Genomic_DNA"/>
</dbReference>
<proteinExistence type="predicted"/>
<comment type="caution">
    <text evidence="1">The sequence shown here is derived from an EMBL/GenBank/DDBJ whole genome shotgun (WGS) entry which is preliminary data.</text>
</comment>
<accession>A0A938WS79</accession>
<dbReference type="Proteomes" id="UP000764045">
    <property type="component" value="Unassembled WGS sequence"/>
</dbReference>